<evidence type="ECO:0000313" key="3">
    <source>
        <dbReference type="EMBL" id="MBV7258050.1"/>
    </source>
</evidence>
<dbReference type="InterPro" id="IPR050491">
    <property type="entry name" value="AmpC-like"/>
</dbReference>
<dbReference type="Proteomes" id="UP001138681">
    <property type="component" value="Unassembled WGS sequence"/>
</dbReference>
<dbReference type="Pfam" id="PF00144">
    <property type="entry name" value="Beta-lactamase"/>
    <property type="match status" value="1"/>
</dbReference>
<sequence>MRKVSVFIIAVFGALQLGAPVTFAQSDPQMPRDAGHQDKIAELEAGLRPAYGIAGEDPTVWSLEERMEYHNVPGVSIAVAIDGKLAWAKAYGVADKNDGRPIDTETLFQAASLSKPVASLTGLALVQDGLLTLDAPVNSVLKRWQIPDNDLTRKQPVTLRHLMSHRAGTTIHGFRGYKPGDVIPTLPQILGGAPPANTKPVIVDQLPGARYRYSGGGYTVLQLAIEDAIGQKFSDVVEGRLFHPAGMTRSNFDYPATDTNIAIGHRGDSASSMNGNMLSYPELAAAGLWTTPKELLTLGSLVARARKSGNFILEAPLARQMVPDSANDAGLGFGLNDPGDGVAFVHSGHNPGYSARWINYADGRMSVVVLTNSDSGGALIREILSGLGDIYGWRQDAYQERSIAALNEEELASAVGRYAFDPDAEPVAVVTREGERLWIEGALVDRSRFLPQTASRFFVTKGLNFELERDGNGRVNALSVEGEIRLVKLVDG</sequence>
<dbReference type="InterPro" id="IPR001466">
    <property type="entry name" value="Beta-lactam-related"/>
</dbReference>
<feature type="domain" description="Beta-lactamase-related" evidence="2">
    <location>
        <begin position="64"/>
        <end position="376"/>
    </location>
</feature>
<dbReference type="RefSeq" id="WP_218403424.1">
    <property type="nucleotide sequence ID" value="NZ_JAGSPC010000001.1"/>
</dbReference>
<organism evidence="3 4">
    <name type="scientific">Erythrobacter crassostreae</name>
    <dbReference type="NCBI Taxonomy" id="2828328"/>
    <lineage>
        <taxon>Bacteria</taxon>
        <taxon>Pseudomonadati</taxon>
        <taxon>Pseudomonadota</taxon>
        <taxon>Alphaproteobacteria</taxon>
        <taxon>Sphingomonadales</taxon>
        <taxon>Erythrobacteraceae</taxon>
        <taxon>Erythrobacter/Porphyrobacter group</taxon>
        <taxon>Erythrobacter</taxon>
    </lineage>
</organism>
<keyword evidence="1" id="KW-0732">Signal</keyword>
<accession>A0A9X1F3B1</accession>
<feature type="signal peptide" evidence="1">
    <location>
        <begin position="1"/>
        <end position="24"/>
    </location>
</feature>
<proteinExistence type="predicted"/>
<evidence type="ECO:0000259" key="2">
    <source>
        <dbReference type="Pfam" id="PF00144"/>
    </source>
</evidence>
<evidence type="ECO:0000313" key="4">
    <source>
        <dbReference type="Proteomes" id="UP001138681"/>
    </source>
</evidence>
<comment type="caution">
    <text evidence="3">The sequence shown here is derived from an EMBL/GenBank/DDBJ whole genome shotgun (WGS) entry which is preliminary data.</text>
</comment>
<dbReference type="PANTHER" id="PTHR46825:SF12">
    <property type="entry name" value="PENICILLIN-BINDING PROTEIN 4"/>
    <property type="match status" value="1"/>
</dbReference>
<evidence type="ECO:0000256" key="1">
    <source>
        <dbReference type="SAM" id="SignalP"/>
    </source>
</evidence>
<dbReference type="AlphaFoldDB" id="A0A9X1F3B1"/>
<dbReference type="EMBL" id="JAGSPC010000001">
    <property type="protein sequence ID" value="MBV7258050.1"/>
    <property type="molecule type" value="Genomic_DNA"/>
</dbReference>
<keyword evidence="4" id="KW-1185">Reference proteome</keyword>
<gene>
    <name evidence="3" type="ORF">KCG46_00505</name>
</gene>
<name>A0A9X1F3B1_9SPHN</name>
<protein>
    <submittedName>
        <fullName evidence="3">Beta-lactamase family protein</fullName>
    </submittedName>
</protein>
<feature type="chain" id="PRO_5040976651" evidence="1">
    <location>
        <begin position="25"/>
        <end position="492"/>
    </location>
</feature>
<dbReference type="PANTHER" id="PTHR46825">
    <property type="entry name" value="D-ALANYL-D-ALANINE-CARBOXYPEPTIDASE/ENDOPEPTIDASE AMPH"/>
    <property type="match status" value="1"/>
</dbReference>
<reference evidence="3" key="1">
    <citation type="submission" date="2021-04" db="EMBL/GenBank/DDBJ databases">
        <authorList>
            <person name="Pira H."/>
            <person name="Risdian C."/>
            <person name="Wink J."/>
        </authorList>
    </citation>
    <scope>NUCLEOTIDE SEQUENCE</scope>
    <source>
        <strain evidence="3">WH158</strain>
    </source>
</reference>